<keyword evidence="6" id="KW-1185">Reference proteome</keyword>
<accession>A0ABX6C549</accession>
<dbReference type="InterPro" id="IPR001451">
    <property type="entry name" value="Hexapep"/>
</dbReference>
<feature type="compositionally biased region" description="Basic residues" evidence="4">
    <location>
        <begin position="120"/>
        <end position="136"/>
    </location>
</feature>
<dbReference type="InterPro" id="IPR018357">
    <property type="entry name" value="Hexapep_transf_CS"/>
</dbReference>
<evidence type="ECO:0000256" key="3">
    <source>
        <dbReference type="ARBA" id="ARBA00022737"/>
    </source>
</evidence>
<dbReference type="Proteomes" id="UP000326331">
    <property type="component" value="Chromosome"/>
</dbReference>
<keyword evidence="5" id="KW-0012">Acyltransferase</keyword>
<evidence type="ECO:0000313" key="6">
    <source>
        <dbReference type="Proteomes" id="UP000326331"/>
    </source>
</evidence>
<dbReference type="PANTHER" id="PTHR23416:SF23">
    <property type="entry name" value="ACETYLTRANSFERASE C18B11.09C-RELATED"/>
    <property type="match status" value="1"/>
</dbReference>
<organism evidence="5 6">
    <name type="scientific">Tepidiforma bonchosmolovskayae</name>
    <dbReference type="NCBI Taxonomy" id="2601677"/>
    <lineage>
        <taxon>Bacteria</taxon>
        <taxon>Bacillati</taxon>
        <taxon>Chloroflexota</taxon>
        <taxon>Tepidiformia</taxon>
        <taxon>Tepidiformales</taxon>
        <taxon>Tepidiformaceae</taxon>
        <taxon>Tepidiforma</taxon>
    </lineage>
</organism>
<protein>
    <submittedName>
        <fullName evidence="5">Acyltransferase</fullName>
    </submittedName>
</protein>
<feature type="compositionally biased region" description="Basic residues" evidence="4">
    <location>
        <begin position="143"/>
        <end position="167"/>
    </location>
</feature>
<proteinExistence type="inferred from homology"/>
<dbReference type="Pfam" id="PF00132">
    <property type="entry name" value="Hexapep"/>
    <property type="match status" value="1"/>
</dbReference>
<feature type="region of interest" description="Disordered" evidence="4">
    <location>
        <begin position="119"/>
        <end position="173"/>
    </location>
</feature>
<dbReference type="EMBL" id="CP042829">
    <property type="protein sequence ID" value="QFG03109.1"/>
    <property type="molecule type" value="Genomic_DNA"/>
</dbReference>
<sequence length="421" mass="46685">MHSAAASRPASNPWRSALPRRGSVIPRVCLVRPVLRHLRPVVPWRQLRPEARQVLLRGPRARPARRIRRHLPVAHEVELHRPPRSAAAGQLAVGNDVHDIHHARTIRDRLANPAGLRAPAARHNRQHRLPGPHARGHGTVEGRRRRRRRTLGHHQRRNRSRRRRSGANRKEDRSFHCTFQWSGNALAGSSVGGEDYAGKPFRRPRRAPARLFTDSLQPAREPPAMPALAALRAALRPIARPARQALGPLRRARWRARYLRDGIEGIAMELRSATHHHDELLRMFGAAVGRDVSIHGPIHIVNAGADFRNLRIGSRVHLGTDVLIDLADRVTIEDEATLSMRASIVTHIDVGPGPLRERRPREQGPVRIGRGAYLGLGATVLHGVTVGEGATIGAHALVDRDVPPGATVLAPRARRAPEPAE</sequence>
<evidence type="ECO:0000256" key="1">
    <source>
        <dbReference type="ARBA" id="ARBA00007274"/>
    </source>
</evidence>
<keyword evidence="3" id="KW-0677">Repeat</keyword>
<keyword evidence="2" id="KW-0808">Transferase</keyword>
<dbReference type="SUPFAM" id="SSF51161">
    <property type="entry name" value="Trimeric LpxA-like enzymes"/>
    <property type="match status" value="1"/>
</dbReference>
<gene>
    <name evidence="5" type="ORF">Tbon_07305</name>
</gene>
<reference evidence="5 6" key="1">
    <citation type="submission" date="2019-10" db="EMBL/GenBank/DDBJ databases">
        <title>Thermopilla bonchosmolovskayae gen. nov., sp. nov., a moderately thermophilic Chloroflexi bacterium from a Chukotka hot spring (Arctic, Russia), representing a novel classis Thermopillaia, which include previously uncultivated lineage OLB14.</title>
        <authorList>
            <person name="Kochetkova T.V."/>
            <person name="Zayulina K.S."/>
            <person name="Zhigarkov V.S."/>
            <person name="Minaev N.V."/>
            <person name="Novikov A."/>
            <person name="Toshchakov S.V."/>
            <person name="Elcheninov A.G."/>
            <person name="Kublanov I.V."/>
        </authorList>
    </citation>
    <scope>NUCLEOTIDE SEQUENCE [LARGE SCALE GENOMIC DNA]</scope>
    <source>
        <strain evidence="5 6">3753O</strain>
    </source>
</reference>
<dbReference type="PROSITE" id="PS00101">
    <property type="entry name" value="HEXAPEP_TRANSFERASES"/>
    <property type="match status" value="1"/>
</dbReference>
<dbReference type="PANTHER" id="PTHR23416">
    <property type="entry name" value="SIALIC ACID SYNTHASE-RELATED"/>
    <property type="match status" value="1"/>
</dbReference>
<comment type="similarity">
    <text evidence="1">Belongs to the transferase hexapeptide repeat family.</text>
</comment>
<dbReference type="InterPro" id="IPR051159">
    <property type="entry name" value="Hexapeptide_acetyltransf"/>
</dbReference>
<evidence type="ECO:0000256" key="4">
    <source>
        <dbReference type="SAM" id="MobiDB-lite"/>
    </source>
</evidence>
<dbReference type="InterPro" id="IPR011004">
    <property type="entry name" value="Trimer_LpxA-like_sf"/>
</dbReference>
<dbReference type="GO" id="GO:0016746">
    <property type="term" value="F:acyltransferase activity"/>
    <property type="evidence" value="ECO:0007669"/>
    <property type="project" value="UniProtKB-KW"/>
</dbReference>
<evidence type="ECO:0000313" key="5">
    <source>
        <dbReference type="EMBL" id="QFG03109.1"/>
    </source>
</evidence>
<dbReference type="Gene3D" id="2.160.10.10">
    <property type="entry name" value="Hexapeptide repeat proteins"/>
    <property type="match status" value="1"/>
</dbReference>
<name>A0ABX6C549_9CHLR</name>
<evidence type="ECO:0000256" key="2">
    <source>
        <dbReference type="ARBA" id="ARBA00022679"/>
    </source>
</evidence>
<dbReference type="CDD" id="cd04647">
    <property type="entry name" value="LbH_MAT_like"/>
    <property type="match status" value="1"/>
</dbReference>